<feature type="transmembrane region" description="Helical" evidence="1">
    <location>
        <begin position="6"/>
        <end position="24"/>
    </location>
</feature>
<proteinExistence type="predicted"/>
<protein>
    <submittedName>
        <fullName evidence="2">Uncharacterized protein</fullName>
    </submittedName>
</protein>
<organism evidence="2 3">
    <name type="scientific">Roseburia lenta</name>
    <dbReference type="NCBI Taxonomy" id="2763061"/>
    <lineage>
        <taxon>Bacteria</taxon>
        <taxon>Bacillati</taxon>
        <taxon>Bacillota</taxon>
        <taxon>Clostridia</taxon>
        <taxon>Lachnospirales</taxon>
        <taxon>Lachnospiraceae</taxon>
        <taxon>Roseburia</taxon>
    </lineage>
</organism>
<dbReference type="EMBL" id="JACOPG010000003">
    <property type="protein sequence ID" value="MBC5686496.1"/>
    <property type="molecule type" value="Genomic_DNA"/>
</dbReference>
<accession>A0ABR7GHJ4</accession>
<keyword evidence="3" id="KW-1185">Reference proteome</keyword>
<evidence type="ECO:0000313" key="3">
    <source>
        <dbReference type="Proteomes" id="UP000643810"/>
    </source>
</evidence>
<keyword evidence="1" id="KW-0472">Membrane</keyword>
<dbReference type="RefSeq" id="WP_186854322.1">
    <property type="nucleotide sequence ID" value="NZ_JACOPG010000003.1"/>
</dbReference>
<gene>
    <name evidence="2" type="ORF">H8R94_07785</name>
</gene>
<keyword evidence="1" id="KW-1133">Transmembrane helix</keyword>
<evidence type="ECO:0000256" key="1">
    <source>
        <dbReference type="SAM" id="Phobius"/>
    </source>
</evidence>
<dbReference type="Proteomes" id="UP000643810">
    <property type="component" value="Unassembled WGS sequence"/>
</dbReference>
<sequence>MGNIIVVLVITAIFVFGYYVMRAVDRFLLENERRMTKEMEKRKPLVVRLSGNMSLEEIDKEIDKFRKDHINFEIILIEKSGMM</sequence>
<evidence type="ECO:0000313" key="2">
    <source>
        <dbReference type="EMBL" id="MBC5686496.1"/>
    </source>
</evidence>
<reference evidence="2 3" key="1">
    <citation type="submission" date="2020-08" db="EMBL/GenBank/DDBJ databases">
        <title>Genome public.</title>
        <authorList>
            <person name="Liu C."/>
            <person name="Sun Q."/>
        </authorList>
    </citation>
    <scope>NUCLEOTIDE SEQUENCE [LARGE SCALE GENOMIC DNA]</scope>
    <source>
        <strain evidence="2 3">NSJ-9</strain>
    </source>
</reference>
<keyword evidence="1" id="KW-0812">Transmembrane</keyword>
<comment type="caution">
    <text evidence="2">The sequence shown here is derived from an EMBL/GenBank/DDBJ whole genome shotgun (WGS) entry which is preliminary data.</text>
</comment>
<name>A0ABR7GHJ4_9FIRM</name>